<evidence type="ECO:0000313" key="4">
    <source>
        <dbReference type="Proteomes" id="UP000070427"/>
    </source>
</evidence>
<dbReference type="EC" id="2.4.1.57" evidence="3"/>
<organism evidence="3 4">
    <name type="scientific">Fervidicola ferrireducens</name>
    <dbReference type="NCBI Taxonomy" id="520764"/>
    <lineage>
        <taxon>Bacteria</taxon>
        <taxon>Bacillati</taxon>
        <taxon>Bacillota</taxon>
        <taxon>Clostridia</taxon>
        <taxon>Thermosediminibacterales</taxon>
        <taxon>Thermosediminibacteraceae</taxon>
        <taxon>Fervidicola</taxon>
    </lineage>
</organism>
<dbReference type="PANTHER" id="PTHR12526:SF572">
    <property type="entry name" value="BLL5144 PROTEIN"/>
    <property type="match status" value="1"/>
</dbReference>
<dbReference type="SUPFAM" id="SSF53756">
    <property type="entry name" value="UDP-Glycosyltransferase/glycogen phosphorylase"/>
    <property type="match status" value="1"/>
</dbReference>
<dbReference type="OrthoDB" id="9765330at2"/>
<evidence type="ECO:0000259" key="1">
    <source>
        <dbReference type="Pfam" id="PF00534"/>
    </source>
</evidence>
<reference evidence="3 4" key="1">
    <citation type="submission" date="2015-12" db="EMBL/GenBank/DDBJ databases">
        <title>Draft genome sequnece of Fervidicola ferrireducens strain Y170.</title>
        <authorList>
            <person name="Patel B.K."/>
        </authorList>
    </citation>
    <scope>NUCLEOTIDE SEQUENCE [LARGE SCALE GENOMIC DNA]</scope>
    <source>
        <strain evidence="3 4">Y170</strain>
    </source>
</reference>
<feature type="domain" description="Glycosyltransferase subfamily 4-like N-terminal" evidence="2">
    <location>
        <begin position="97"/>
        <end position="166"/>
    </location>
</feature>
<keyword evidence="4" id="KW-1185">Reference proteome</keyword>
<dbReference type="GO" id="GO:0016757">
    <property type="term" value="F:glycosyltransferase activity"/>
    <property type="evidence" value="ECO:0007669"/>
    <property type="project" value="UniProtKB-KW"/>
</dbReference>
<name>A0A140LC21_9FIRM</name>
<feature type="domain" description="Glycosyl transferase family 1" evidence="1">
    <location>
        <begin position="173"/>
        <end position="352"/>
    </location>
</feature>
<dbReference type="InterPro" id="IPR028098">
    <property type="entry name" value="Glyco_trans_4-like_N"/>
</dbReference>
<accession>A0A140LC21</accession>
<keyword evidence="3" id="KW-0328">Glycosyltransferase</keyword>
<dbReference type="Proteomes" id="UP000070427">
    <property type="component" value="Unassembled WGS sequence"/>
</dbReference>
<dbReference type="InterPro" id="IPR001296">
    <property type="entry name" value="Glyco_trans_1"/>
</dbReference>
<dbReference type="RefSeq" id="WP_066352176.1">
    <property type="nucleotide sequence ID" value="NZ_LOED01000005.1"/>
</dbReference>
<dbReference type="AlphaFoldDB" id="A0A140LC21"/>
<dbReference type="InParanoid" id="A0A140LC21"/>
<comment type="caution">
    <text evidence="3">The sequence shown here is derived from an EMBL/GenBank/DDBJ whole genome shotgun (WGS) entry which is preliminary data.</text>
</comment>
<dbReference type="Gene3D" id="3.40.50.2000">
    <property type="entry name" value="Glycogen Phosphorylase B"/>
    <property type="match status" value="2"/>
</dbReference>
<keyword evidence="3" id="KW-0808">Transferase</keyword>
<dbReference type="PATRIC" id="fig|520764.3.peg.741"/>
<evidence type="ECO:0000313" key="3">
    <source>
        <dbReference type="EMBL" id="KXG78096.1"/>
    </source>
</evidence>
<dbReference type="STRING" id="520764.AN618_07150"/>
<dbReference type="Pfam" id="PF13439">
    <property type="entry name" value="Glyco_transf_4"/>
    <property type="match status" value="1"/>
</dbReference>
<dbReference type="Pfam" id="PF00534">
    <property type="entry name" value="Glycos_transf_1"/>
    <property type="match status" value="1"/>
</dbReference>
<gene>
    <name evidence="3" type="primary">pimB_2</name>
    <name evidence="3" type="ORF">AN618_07150</name>
</gene>
<protein>
    <submittedName>
        <fullName evidence="3">GDP-mannose-dependent alpha-(1-6)-phosphatidylinositol monomannoside mannosyltransferase</fullName>
        <ecNumber evidence="3">2.4.1.57</ecNumber>
    </submittedName>
</protein>
<evidence type="ECO:0000259" key="2">
    <source>
        <dbReference type="Pfam" id="PF13439"/>
    </source>
</evidence>
<dbReference type="PANTHER" id="PTHR12526">
    <property type="entry name" value="GLYCOSYLTRANSFERASE"/>
    <property type="match status" value="1"/>
</dbReference>
<proteinExistence type="predicted"/>
<dbReference type="CDD" id="cd03822">
    <property type="entry name" value="GT4_mannosyltransferase-like"/>
    <property type="match status" value="1"/>
</dbReference>
<dbReference type="EMBL" id="LOED01000005">
    <property type="protein sequence ID" value="KXG78096.1"/>
    <property type="molecule type" value="Genomic_DNA"/>
</dbReference>
<sequence>MNLAILSTYPPRECGIASFAKDLRDNLTLWGQNVKILAITDNGSSYTYPPEVVFELHEENKVDFTASAEYVNSSYTDIVLLEHEYGIFGGCDGSYVLDFVAHLKKPFILNTHTVLSQPSVSQKSILMKLGQRAAAVICMTRRSAELLHEVYKIPLNKIYVVPHGVPVFREKPRERLKEAYGIAGRPVVTTFGFIGPGKGIEIGIKAIAMLKAKYPDILYLIVGETHPKLKKREGEVYRESLEKLVEDLKLHDNVRFINKFLTLEEIGDYLYMTDVYLTPYPGRHQAVSGTLSYAIGCGRAIVSTPYDYSLEVLANGRGLVASQADSEELAYLIDRILKDPVLKSQLEKKAAKLGKTMTWPQVAKSYVEIIEEILQNRRGKALPLKG</sequence>